<evidence type="ECO:0000313" key="2">
    <source>
        <dbReference type="EMBL" id="MXY35098.1"/>
    </source>
</evidence>
<dbReference type="EMBL" id="VXRY01000563">
    <property type="protein sequence ID" value="MXY35098.1"/>
    <property type="molecule type" value="Genomic_DNA"/>
</dbReference>
<accession>A0A6B0Y308</accession>
<organism evidence="2">
    <name type="scientific">Boseongicola sp. SB0664_bin_43</name>
    <dbReference type="NCBI Taxonomy" id="2604844"/>
    <lineage>
        <taxon>Bacteria</taxon>
        <taxon>Pseudomonadati</taxon>
        <taxon>Pseudomonadota</taxon>
        <taxon>Alphaproteobacteria</taxon>
        <taxon>Rhodobacterales</taxon>
        <taxon>Paracoccaceae</taxon>
        <taxon>Boseongicola</taxon>
    </lineage>
</organism>
<dbReference type="AlphaFoldDB" id="A0A6B0Y308"/>
<name>A0A6B0Y308_9RHOB</name>
<dbReference type="Pfam" id="PF08808">
    <property type="entry name" value="RES"/>
    <property type="match status" value="1"/>
</dbReference>
<sequence>MYVATCAETAISEIRPHPGHFVSVGKFKCRESLRVLDFSKPTFLDFPLTDVGLRCFDLVMSIEKDLSMPITPERRPTYISAQFIAELIRQRGFDGVLDRSSVSKGKNLCTFFPRKMACVPNSATVFRTMAVFYDHEELPLPS</sequence>
<feature type="domain" description="RES" evidence="1">
    <location>
        <begin position="2"/>
        <end position="113"/>
    </location>
</feature>
<proteinExistence type="predicted"/>
<dbReference type="InterPro" id="IPR014914">
    <property type="entry name" value="RES_dom"/>
</dbReference>
<evidence type="ECO:0000259" key="1">
    <source>
        <dbReference type="Pfam" id="PF08808"/>
    </source>
</evidence>
<comment type="caution">
    <text evidence="2">The sequence shown here is derived from an EMBL/GenBank/DDBJ whole genome shotgun (WGS) entry which is preliminary data.</text>
</comment>
<gene>
    <name evidence="2" type="ORF">F4Y60_13660</name>
</gene>
<protein>
    <submittedName>
        <fullName evidence="2">RES family NAD+ phosphorylase</fullName>
    </submittedName>
</protein>
<reference evidence="2" key="1">
    <citation type="submission" date="2019-09" db="EMBL/GenBank/DDBJ databases">
        <title>Characterisation of the sponge microbiome using genome-centric metagenomics.</title>
        <authorList>
            <person name="Engelberts J.P."/>
            <person name="Robbins S.J."/>
            <person name="De Goeij J.M."/>
            <person name="Aranda M."/>
            <person name="Bell S.C."/>
            <person name="Webster N.S."/>
        </authorList>
    </citation>
    <scope>NUCLEOTIDE SEQUENCE</scope>
    <source>
        <strain evidence="2">SB0664_bin_43</strain>
    </source>
</reference>